<accession>A0A0N0BDA4</accession>
<dbReference type="Proteomes" id="UP000053105">
    <property type="component" value="Unassembled WGS sequence"/>
</dbReference>
<evidence type="ECO:0000313" key="1">
    <source>
        <dbReference type="EMBL" id="KOX70181.1"/>
    </source>
</evidence>
<dbReference type="AlphaFoldDB" id="A0A0N0BDA4"/>
<evidence type="ECO:0000313" key="2">
    <source>
        <dbReference type="Proteomes" id="UP000053105"/>
    </source>
</evidence>
<proteinExistence type="predicted"/>
<organism evidence="1 2">
    <name type="scientific">Melipona quadrifasciata</name>
    <dbReference type="NCBI Taxonomy" id="166423"/>
    <lineage>
        <taxon>Eukaryota</taxon>
        <taxon>Metazoa</taxon>
        <taxon>Ecdysozoa</taxon>
        <taxon>Arthropoda</taxon>
        <taxon>Hexapoda</taxon>
        <taxon>Insecta</taxon>
        <taxon>Pterygota</taxon>
        <taxon>Neoptera</taxon>
        <taxon>Endopterygota</taxon>
        <taxon>Hymenoptera</taxon>
        <taxon>Apocrita</taxon>
        <taxon>Aculeata</taxon>
        <taxon>Apoidea</taxon>
        <taxon>Anthophila</taxon>
        <taxon>Apidae</taxon>
        <taxon>Melipona</taxon>
    </lineage>
</organism>
<keyword evidence="2" id="KW-1185">Reference proteome</keyword>
<sequence>MYLPHRQPLENSRGSGTIFSCTTVPHFYSTTRDHHQRFESTSEILDSVNIPIYVYINMPDIHETFETISDSNHIRKSFKNPTMIKGSKPLERCSTPSLGIYSQHAEERETVGPAQGGAPTLLQLASPWILDVHPLILRAKRCTASHTGGGSGAVDDGNPSWFSWMPADKTEGFERYLITSIKDKYHSDEKYCPHLCEFRIFPIQAILMFLNSMKVAKITSEVHFSFTCLITEFAFRQIDPTSKCSNTDQNLIRINDVLSSTNQEPRNLNQASTSAKSNDQPVVSQVTTRTCFPRAKTTNGTKAILLCLPPSSAQVLFVLASVSLKAKACNAFPEIAKEDDRRIVCTEEIVARRIFGDYATGYQNPFNLLIIRTISLFHNYNFMYST</sequence>
<gene>
    <name evidence="1" type="ORF">WN51_04921</name>
</gene>
<protein>
    <submittedName>
        <fullName evidence="1">Uncharacterized protein</fullName>
    </submittedName>
</protein>
<reference evidence="1 2" key="1">
    <citation type="submission" date="2015-07" db="EMBL/GenBank/DDBJ databases">
        <title>The genome of Melipona quadrifasciata.</title>
        <authorList>
            <person name="Pan H."/>
            <person name="Kapheim K."/>
        </authorList>
    </citation>
    <scope>NUCLEOTIDE SEQUENCE [LARGE SCALE GENOMIC DNA]</scope>
    <source>
        <strain evidence="1">0111107301</strain>
        <tissue evidence="1">Whole body</tissue>
    </source>
</reference>
<name>A0A0N0BDA4_9HYME</name>
<dbReference type="EMBL" id="KQ435876">
    <property type="protein sequence ID" value="KOX70181.1"/>
    <property type="molecule type" value="Genomic_DNA"/>
</dbReference>